<name>A0AAF0DLQ5_9EURO</name>
<feature type="compositionally biased region" description="Low complexity" evidence="1">
    <location>
        <begin position="676"/>
        <end position="687"/>
    </location>
</feature>
<keyword evidence="3" id="KW-1185">Reference proteome</keyword>
<organism evidence="2 3">
    <name type="scientific">Emydomyces testavorans</name>
    <dbReference type="NCBI Taxonomy" id="2070801"/>
    <lineage>
        <taxon>Eukaryota</taxon>
        <taxon>Fungi</taxon>
        <taxon>Dikarya</taxon>
        <taxon>Ascomycota</taxon>
        <taxon>Pezizomycotina</taxon>
        <taxon>Eurotiomycetes</taxon>
        <taxon>Eurotiomycetidae</taxon>
        <taxon>Onygenales</taxon>
        <taxon>Nannizziopsiaceae</taxon>
        <taxon>Emydomyces</taxon>
    </lineage>
</organism>
<reference evidence="2" key="1">
    <citation type="submission" date="2023-03" db="EMBL/GenBank/DDBJ databases">
        <title>Emydomyces testavorans Genome Sequence.</title>
        <authorList>
            <person name="Hoyer L."/>
        </authorList>
    </citation>
    <scope>NUCLEOTIDE SEQUENCE</scope>
    <source>
        <strain evidence="2">16-2883</strain>
    </source>
</reference>
<accession>A0AAF0DLQ5</accession>
<evidence type="ECO:0000313" key="3">
    <source>
        <dbReference type="Proteomes" id="UP001219355"/>
    </source>
</evidence>
<dbReference type="Proteomes" id="UP001219355">
    <property type="component" value="Chromosome 4"/>
</dbReference>
<evidence type="ECO:0000313" key="2">
    <source>
        <dbReference type="EMBL" id="WEW61141.1"/>
    </source>
</evidence>
<feature type="region of interest" description="Disordered" evidence="1">
    <location>
        <begin position="658"/>
        <end position="695"/>
    </location>
</feature>
<sequence length="966" mass="105719">MSLQPPSLLAQLPRPLGGSAGKCQFSEVYSLTASRKRKRYEVAAAIDGESVNIYNVRYIILLWESTKLMVSKVQFPKLISSYAISPQSTIPCPPCSVREKSRVTASVKRYTYCAIDRPERQIKGFVEHGTSDRSSAEFSTLTFPLEDSKSPVVFTTVVPTIQSLKEQEEGFDVVIVHENGQVRRLSPDLKRQRWITTVTEYLGEYEVRASFVVSFEEAQKALLRKRQDLIATILAAGHGVRSEASTILMLVLHPRQRSTLLPSEVRVHLFSIPAHHSLNGFTINENQHLRHLMEMTLPDIQGQAPLDAQNVNWTANLNQAELSLSFDRGYITYNISHYTPEIDSHMIVNTATFSSVMRISPRLVIGASQSTVSLYDAKYRSLQADLPITEIPDITPSRTPDAPSSLELISYFSTLSVVVALCRNNLLAFDLSTVHNSGQTSRKRPRSGLLIDSIGKGIGVVDTDAKRPSLDRKPVQFMRPLGLTQNGVAAKWADVRSELDLASEANDPMRFDQIMKTKFWKSLLPDAAEKLKGFPPAREYIDLEKISFLLSKIFSLVSKSESDTPKLTISFLPFETLQWLVNSRHLSLSSIQAALSSSNPDRLLPTIPAGSLVKALAHSGRSIKLLLLVLRGPVHLDAMELSHTLRLLLEVARSHSTNSAEPPKALTEPSHNQNQSTTKEAASASTTPKQTRGSEAVLTDAVAGLNLTLIKLDSQPLDKVTQSIRSVLSNSDILSIIHHLRHSLATGGYTSRFTEDPPPSFSSPKIPVLPLSTIVDLFNACIDAVGPSGWISAAGFAGGEGSEASLIADMKSEISAALAGVEEATYLKGILREFIRCCETTESAAESKTHSGGEKKKGEVLPPSEAGGEEGRGGLRIKRKEWVNGAQILVYDDMAHSSGLVGADSKMLPLSLMMTATGRGGDVAGEEPSRTKVVKSTGEVKPRSHRELGYLKGKAVGKYSFERIIV</sequence>
<feature type="region of interest" description="Disordered" evidence="1">
    <location>
        <begin position="844"/>
        <end position="873"/>
    </location>
</feature>
<dbReference type="AlphaFoldDB" id="A0AAF0DLQ5"/>
<evidence type="ECO:0000256" key="1">
    <source>
        <dbReference type="SAM" id="MobiDB-lite"/>
    </source>
</evidence>
<feature type="compositionally biased region" description="Basic and acidic residues" evidence="1">
    <location>
        <begin position="845"/>
        <end position="859"/>
    </location>
</feature>
<protein>
    <submittedName>
        <fullName evidence="2">Uncharacterized protein</fullName>
    </submittedName>
</protein>
<dbReference type="EMBL" id="CP120630">
    <property type="protein sequence ID" value="WEW61141.1"/>
    <property type="molecule type" value="Genomic_DNA"/>
</dbReference>
<proteinExistence type="predicted"/>
<gene>
    <name evidence="2" type="ORF">PRK78_006631</name>
</gene>